<gene>
    <name evidence="1" type="ORF">UFOVP257_98</name>
</gene>
<reference evidence="1" key="1">
    <citation type="submission" date="2020-04" db="EMBL/GenBank/DDBJ databases">
        <authorList>
            <person name="Chiriac C."/>
            <person name="Salcher M."/>
            <person name="Ghai R."/>
            <person name="Kavagutti S V."/>
        </authorList>
    </citation>
    <scope>NUCLEOTIDE SEQUENCE</scope>
</reference>
<sequence length="75" mass="8262">MSTQRGLSIESIATDPARMRARCEALVVAMVGQDLADKWWTGSNKAFCGDTPEQIYSVAPSAVYAYLMRCAEGEW</sequence>
<organism evidence="1">
    <name type="scientific">uncultured Caudovirales phage</name>
    <dbReference type="NCBI Taxonomy" id="2100421"/>
    <lineage>
        <taxon>Viruses</taxon>
        <taxon>Duplodnaviria</taxon>
        <taxon>Heunggongvirae</taxon>
        <taxon>Uroviricota</taxon>
        <taxon>Caudoviricetes</taxon>
        <taxon>Peduoviridae</taxon>
        <taxon>Maltschvirus</taxon>
        <taxon>Maltschvirus maltsch</taxon>
    </lineage>
</organism>
<proteinExistence type="predicted"/>
<protein>
    <submittedName>
        <fullName evidence="1">Uncharacterized protein</fullName>
    </submittedName>
</protein>
<name>A0A6J5LGC4_9CAUD</name>
<accession>A0A6J5LGC4</accession>
<dbReference type="EMBL" id="LR796274">
    <property type="protein sequence ID" value="CAB4133251.1"/>
    <property type="molecule type" value="Genomic_DNA"/>
</dbReference>
<evidence type="ECO:0000313" key="1">
    <source>
        <dbReference type="EMBL" id="CAB4133251.1"/>
    </source>
</evidence>